<feature type="compositionally biased region" description="Basic and acidic residues" evidence="3">
    <location>
        <begin position="1255"/>
        <end position="1265"/>
    </location>
</feature>
<feature type="region of interest" description="Disordered" evidence="3">
    <location>
        <begin position="1"/>
        <end position="56"/>
    </location>
</feature>
<keyword evidence="2" id="KW-0175">Coiled coil</keyword>
<dbReference type="GO" id="GO:0051295">
    <property type="term" value="P:establishment of meiotic spindle localization"/>
    <property type="evidence" value="ECO:0007669"/>
    <property type="project" value="TreeGrafter"/>
</dbReference>
<reference evidence="4" key="1">
    <citation type="submission" date="2018-09" db="EMBL/GenBank/DDBJ databases">
        <title>whole genome sequence of T. equiperdum IVM-t1 strain.</title>
        <authorList>
            <person name="Suganuma K."/>
        </authorList>
    </citation>
    <scope>NUCLEOTIDE SEQUENCE [LARGE SCALE GENOMIC DNA]</scope>
    <source>
        <strain evidence="4">IVM-t1</strain>
    </source>
</reference>
<feature type="compositionally biased region" description="Polar residues" evidence="3">
    <location>
        <begin position="1199"/>
        <end position="1217"/>
    </location>
</feature>
<dbReference type="EMBL" id="QSBY01000011">
    <property type="protein sequence ID" value="RHW67587.1"/>
    <property type="molecule type" value="Genomic_DNA"/>
</dbReference>
<dbReference type="FunFam" id="1.20.5.190:FF:000001">
    <property type="entry name" value="unconventional myosin-Va"/>
    <property type="match status" value="1"/>
</dbReference>
<dbReference type="SMART" id="SM00015">
    <property type="entry name" value="IQ"/>
    <property type="match status" value="10"/>
</dbReference>
<dbReference type="InterPro" id="IPR000048">
    <property type="entry name" value="IQ_motif_EF-hand-BS"/>
</dbReference>
<feature type="region of interest" description="Disordered" evidence="3">
    <location>
        <begin position="379"/>
        <end position="427"/>
    </location>
</feature>
<dbReference type="Gene3D" id="1.20.5.190">
    <property type="match status" value="3"/>
</dbReference>
<keyword evidence="1" id="KW-0677">Repeat</keyword>
<name>A0A3L6KXJ3_9TRYP</name>
<proteinExistence type="predicted"/>
<dbReference type="Proteomes" id="UP000266743">
    <property type="component" value="Chromosome 11"/>
</dbReference>
<dbReference type="InterPro" id="IPR051185">
    <property type="entry name" value="ASPM"/>
</dbReference>
<evidence type="ECO:0000256" key="3">
    <source>
        <dbReference type="SAM" id="MobiDB-lite"/>
    </source>
</evidence>
<dbReference type="GO" id="GO:0000278">
    <property type="term" value="P:mitotic cell cycle"/>
    <property type="evidence" value="ECO:0007669"/>
    <property type="project" value="TreeGrafter"/>
</dbReference>
<organism evidence="4">
    <name type="scientific">Trypanosoma brucei equiperdum</name>
    <dbReference type="NCBI Taxonomy" id="630700"/>
    <lineage>
        <taxon>Eukaryota</taxon>
        <taxon>Discoba</taxon>
        <taxon>Euglenozoa</taxon>
        <taxon>Kinetoplastea</taxon>
        <taxon>Metakinetoplastina</taxon>
        <taxon>Trypanosomatida</taxon>
        <taxon>Trypanosomatidae</taxon>
        <taxon>Trypanosoma</taxon>
    </lineage>
</organism>
<feature type="region of interest" description="Disordered" evidence="3">
    <location>
        <begin position="1197"/>
        <end position="1217"/>
    </location>
</feature>
<evidence type="ECO:0000256" key="2">
    <source>
        <dbReference type="ARBA" id="ARBA00023054"/>
    </source>
</evidence>
<feature type="compositionally biased region" description="Low complexity" evidence="3">
    <location>
        <begin position="34"/>
        <end position="43"/>
    </location>
</feature>
<dbReference type="GO" id="GO:0007051">
    <property type="term" value="P:spindle organization"/>
    <property type="evidence" value="ECO:0007669"/>
    <property type="project" value="TreeGrafter"/>
</dbReference>
<dbReference type="Pfam" id="PF00612">
    <property type="entry name" value="IQ"/>
    <property type="match status" value="3"/>
</dbReference>
<feature type="compositionally biased region" description="Low complexity" evidence="3">
    <location>
        <begin position="390"/>
        <end position="410"/>
    </location>
</feature>
<dbReference type="GO" id="GO:0005516">
    <property type="term" value="F:calmodulin binding"/>
    <property type="evidence" value="ECO:0007669"/>
    <property type="project" value="TreeGrafter"/>
</dbReference>
<dbReference type="PANTHER" id="PTHR22706">
    <property type="entry name" value="ASSEMBLY FACTOR FOR SPINDLE MICROTUBULES"/>
    <property type="match status" value="1"/>
</dbReference>
<protein>
    <recommendedName>
        <fullName evidence="5">IQ calmodulin-binding motif containing protein</fullName>
    </recommendedName>
</protein>
<comment type="caution">
    <text evidence="4">The sequence shown here is derived from an EMBL/GenBank/DDBJ whole genome shotgun (WGS) entry which is preliminary data.</text>
</comment>
<evidence type="ECO:0008006" key="5">
    <source>
        <dbReference type="Google" id="ProtNLM"/>
    </source>
</evidence>
<feature type="region of interest" description="Disordered" evidence="3">
    <location>
        <begin position="1255"/>
        <end position="1276"/>
    </location>
</feature>
<evidence type="ECO:0000256" key="1">
    <source>
        <dbReference type="ARBA" id="ARBA00022737"/>
    </source>
</evidence>
<dbReference type="PROSITE" id="PS50096">
    <property type="entry name" value="IQ"/>
    <property type="match status" value="3"/>
</dbReference>
<evidence type="ECO:0000313" key="4">
    <source>
        <dbReference type="EMBL" id="RHW67587.1"/>
    </source>
</evidence>
<sequence>MGTVSPARRVASPGKGKRSPSRGETPSEGRTRRAGSSPSSRPGMQTASQRAARKKEVRRLRDAELLLDEAPLSMVGERAQDALEAMLRALDIRRNASATPKKMQPVWHHVKALVVTANREGLRRAYAAFPAEEGHYFFGKALSTLEYSASTVNTAADGGEFAECPLLLSHLMEATLNNIAFQQYIAHEPPEAILKTLQRALKVQHHQAFRTLTLYNMAVAFLAARRYEDATEFVARCSQVAEVCLELEVSLTREISSLYKEYHTMVATHAIMCHHLLAGLAAWSGESDMEVYHAQLALCCATKFLAEGSALVSRCQQRLTAAKSGNSAAVIAQSDEPPRMQMMTDDLEILASPLFLQFLLETQRMQRIVFPPLKGLQRRKTVVKRGQRLGSGKSSPKSRPRTPASPAAPRINQRSTVTEKKKKRVPTLPSVIQDLRRRGSVQPPTYGLYAPPSHVSPLVVTCVPETAYECYKGLRKDVRGLMCSLGRLHELNAADEMIEPGTLESGCGRSLWKLNDNTAESAPPPGRYLRITDRRLRMLSALVRDLRFEKLLEAAILAQSYWRGILSRRENKHRLPMLQERMRQREAVELIQHAYRNHLATRGPIKEKHELRAHRLLVQRLVVIQRHLRGRQSVVEERNRGLGVIVQLNEAILEARRRVAASIVIQSSWRMCAVRIRILRLLAATIRVQSVWRGHVGRVEARERRVRERLRKQDRLAVLLRHVYPVQKRWRGVLAIRKAKEYVEGLKKNVVAYLEEQERIVDAMWGRFKCVANVELSVLKILDVLRAYRSREECAKMYPSMLTRRRFLLRIVWKKRATHIAGIMREQQLTKWMLQRRREEVADAVLLLQCAVRRWFAQRKSMALRRALDWTHVCARKIQSMYKRQMGRRMFLEAKMATKLREGQRMISQLRHYCASKIQATWRMFTVWHENKDYLHFLHHGRHKYATTIRNAWITYRERQQKKVIIGMRLMEHQQKQSAQEQLLSVLRIQAMVRMFLVRSRMLRDGVQLRPTLAKLHRSARSIQMSWRRHAAYEYVSQLRFSRAYYDQHKVNMESLHTYATMIQSLVRAKVINPWLVAVRELELEQASTEEKERRREKMLKTYALFTKENMFPGAGNRLSACGPEALVAGGRTSLDTGSFVTPLRNTGTSYISEGPCSFSVKLCETCVLPTRSVSRSCLSGTSQSADICAQKGDEHQSLDTTSLHQVDGQRSPSSDQLDVVKSCTANAVHPPLRNMDTRSTTILGSLSAIFSGRPDLEGSADGRRTSAGLGGRETSHSSCPAGSEFASVTTSEYSSSLCYDPVVLAAVVALIQRCGRGFLSRASTRRSLQKSDRWLAAVDIQRMWRGFCARQLVEVYYEFYTEEVEVAAAE</sequence>
<accession>A0A3L6KXJ3</accession>
<dbReference type="PANTHER" id="PTHR22706:SF2">
    <property type="entry name" value="SFI1 SPINDLE BODY DOMAIN-CONTAINING PROTEIN"/>
    <property type="match status" value="1"/>
</dbReference>
<gene>
    <name evidence="4" type="ORF">DPX39_110096200</name>
</gene>
<dbReference type="GO" id="GO:0000922">
    <property type="term" value="C:spindle pole"/>
    <property type="evidence" value="ECO:0007669"/>
    <property type="project" value="TreeGrafter"/>
</dbReference>